<dbReference type="EMBL" id="FOFV01000009">
    <property type="protein sequence ID" value="SER45919.1"/>
    <property type="molecule type" value="Genomic_DNA"/>
</dbReference>
<dbReference type="Proteomes" id="UP000199503">
    <property type="component" value="Unassembled WGS sequence"/>
</dbReference>
<evidence type="ECO:0000313" key="3">
    <source>
        <dbReference type="EMBL" id="SER45919.1"/>
    </source>
</evidence>
<evidence type="ECO:0000256" key="2">
    <source>
        <dbReference type="SAM" id="Phobius"/>
    </source>
</evidence>
<keyword evidence="2" id="KW-1133">Transmembrane helix</keyword>
<dbReference type="Pfam" id="PF19873">
    <property type="entry name" value="DUF6346"/>
    <property type="match status" value="1"/>
</dbReference>
<keyword evidence="2" id="KW-0472">Membrane</keyword>
<gene>
    <name evidence="3" type="ORF">SAMN04488000_10941</name>
</gene>
<evidence type="ECO:0000313" key="4">
    <source>
        <dbReference type="Proteomes" id="UP000199503"/>
    </source>
</evidence>
<name>A0A1H9PDN1_9PSEU</name>
<sequence>MKVLHRVFAFLLIPLLGYLLGATIFNFFWDKAEPGDLAKADMVAVAKSCERKGPVALRGFGYYHECTIERRFKSGTVNTSTVTGWLDPSDIGKEYAANIPRRSQAQPDERPQVFLGWLCTFVFAILFLFVWAKIAAPAFPSRYLKTPEQPEPPHAPDRTDAQPPV</sequence>
<dbReference type="OrthoDB" id="3695818at2"/>
<evidence type="ECO:0000256" key="1">
    <source>
        <dbReference type="SAM" id="MobiDB-lite"/>
    </source>
</evidence>
<reference evidence="4" key="1">
    <citation type="submission" date="2016-10" db="EMBL/GenBank/DDBJ databases">
        <authorList>
            <person name="Varghese N."/>
            <person name="Submissions S."/>
        </authorList>
    </citation>
    <scope>NUCLEOTIDE SEQUENCE [LARGE SCALE GENOMIC DNA]</scope>
    <source>
        <strain evidence="4">DSM 44437</strain>
    </source>
</reference>
<dbReference type="InterPro" id="IPR045927">
    <property type="entry name" value="DUF6346"/>
</dbReference>
<keyword evidence="2" id="KW-0812">Transmembrane</keyword>
<feature type="transmembrane region" description="Helical" evidence="2">
    <location>
        <begin position="114"/>
        <end position="136"/>
    </location>
</feature>
<dbReference type="AlphaFoldDB" id="A0A1H9PDN1"/>
<organism evidence="3 4">
    <name type="scientific">Lentzea albida</name>
    <dbReference type="NCBI Taxonomy" id="65499"/>
    <lineage>
        <taxon>Bacteria</taxon>
        <taxon>Bacillati</taxon>
        <taxon>Actinomycetota</taxon>
        <taxon>Actinomycetes</taxon>
        <taxon>Pseudonocardiales</taxon>
        <taxon>Pseudonocardiaceae</taxon>
        <taxon>Lentzea</taxon>
    </lineage>
</organism>
<accession>A0A1H9PDN1</accession>
<keyword evidence="4" id="KW-1185">Reference proteome</keyword>
<feature type="compositionally biased region" description="Basic and acidic residues" evidence="1">
    <location>
        <begin position="154"/>
        <end position="165"/>
    </location>
</feature>
<dbReference type="STRING" id="65499.SAMN04488000_10941"/>
<proteinExistence type="predicted"/>
<dbReference type="RefSeq" id="WP_089919230.1">
    <property type="nucleotide sequence ID" value="NZ_FOFV01000009.1"/>
</dbReference>
<feature type="region of interest" description="Disordered" evidence="1">
    <location>
        <begin position="145"/>
        <end position="165"/>
    </location>
</feature>
<feature type="transmembrane region" description="Helical" evidence="2">
    <location>
        <begin position="7"/>
        <end position="29"/>
    </location>
</feature>
<protein>
    <submittedName>
        <fullName evidence="3">Uncharacterized protein</fullName>
    </submittedName>
</protein>